<dbReference type="InterPro" id="IPR000953">
    <property type="entry name" value="Chromo/chromo_shadow_dom"/>
</dbReference>
<comment type="caution">
    <text evidence="22">The sequence shown here is derived from an EMBL/GenBank/DDBJ whole genome shotgun (WGS) entry which is preliminary data.</text>
</comment>
<evidence type="ECO:0000256" key="12">
    <source>
        <dbReference type="ARBA" id="ARBA00022908"/>
    </source>
</evidence>
<evidence type="ECO:0000256" key="8">
    <source>
        <dbReference type="ARBA" id="ARBA00022750"/>
    </source>
</evidence>
<dbReference type="CDD" id="cd09274">
    <property type="entry name" value="RNase_HI_RT_Ty3"/>
    <property type="match status" value="1"/>
</dbReference>
<keyword evidence="10" id="KW-0378">Hydrolase</keyword>
<keyword evidence="6" id="KW-0479">Metal-binding</keyword>
<keyword evidence="23" id="KW-1185">Reference proteome</keyword>
<dbReference type="FunFam" id="3.30.70.270:FF:000020">
    <property type="entry name" value="Transposon Tf2-6 polyprotein-like Protein"/>
    <property type="match status" value="1"/>
</dbReference>
<feature type="repeat" description="WD" evidence="18">
    <location>
        <begin position="1350"/>
        <end position="1382"/>
    </location>
</feature>
<dbReference type="Gene3D" id="3.10.10.10">
    <property type="entry name" value="HIV Type 1 Reverse Transcriptase, subunit A, domain 1"/>
    <property type="match status" value="1"/>
</dbReference>
<evidence type="ECO:0000256" key="5">
    <source>
        <dbReference type="ARBA" id="ARBA00022722"/>
    </source>
</evidence>
<dbReference type="SUPFAM" id="SSF50630">
    <property type="entry name" value="Acid proteases"/>
    <property type="match status" value="1"/>
</dbReference>
<dbReference type="PROSITE" id="PS50294">
    <property type="entry name" value="WD_REPEATS_REGION"/>
    <property type="match status" value="2"/>
</dbReference>
<keyword evidence="9" id="KW-0255">Endonuclease</keyword>
<dbReference type="SUPFAM" id="SSF50978">
    <property type="entry name" value="WD40 repeat-like"/>
    <property type="match status" value="1"/>
</dbReference>
<dbReference type="GO" id="GO:0046872">
    <property type="term" value="F:metal ion binding"/>
    <property type="evidence" value="ECO:0007669"/>
    <property type="project" value="UniProtKB-KW"/>
</dbReference>
<evidence type="ECO:0000256" key="19">
    <source>
        <dbReference type="SAM" id="MobiDB-lite"/>
    </source>
</evidence>
<evidence type="ECO:0000256" key="15">
    <source>
        <dbReference type="ARBA" id="ARBA00023125"/>
    </source>
</evidence>
<keyword evidence="15" id="KW-0238">DNA-binding</keyword>
<name>A0A5N5QBG9_9AGAM</name>
<dbReference type="CDD" id="cd00024">
    <property type="entry name" value="CD_CSD"/>
    <property type="match status" value="1"/>
</dbReference>
<proteinExistence type="predicted"/>
<dbReference type="GO" id="GO:0015074">
    <property type="term" value="P:DNA integration"/>
    <property type="evidence" value="ECO:0007669"/>
    <property type="project" value="UniProtKB-KW"/>
</dbReference>
<dbReference type="OrthoDB" id="3341476at2759"/>
<dbReference type="SUPFAM" id="SSF56672">
    <property type="entry name" value="DNA/RNA polymerases"/>
    <property type="match status" value="1"/>
</dbReference>
<dbReference type="InterPro" id="IPR015943">
    <property type="entry name" value="WD40/YVTN_repeat-like_dom_sf"/>
</dbReference>
<dbReference type="Gene3D" id="2.130.10.10">
    <property type="entry name" value="YVTN repeat-like/Quinoprotein amine dehydrogenase"/>
    <property type="match status" value="1"/>
</dbReference>
<dbReference type="FunFam" id="1.10.340.70:FF:000001">
    <property type="entry name" value="Retrovirus-related Pol polyprotein from transposon gypsy-like Protein"/>
    <property type="match status" value="1"/>
</dbReference>
<dbReference type="PROSITE" id="PS50878">
    <property type="entry name" value="RT_POL"/>
    <property type="match status" value="1"/>
</dbReference>
<dbReference type="Pfam" id="PF17921">
    <property type="entry name" value="Integrase_H2C2"/>
    <property type="match status" value="1"/>
</dbReference>
<dbReference type="Gene3D" id="1.10.340.70">
    <property type="match status" value="1"/>
</dbReference>
<keyword evidence="7" id="KW-0677">Repeat</keyword>
<evidence type="ECO:0000256" key="16">
    <source>
        <dbReference type="ARBA" id="ARBA00023172"/>
    </source>
</evidence>
<dbReference type="CDD" id="cd00303">
    <property type="entry name" value="retropepsin_like"/>
    <property type="match status" value="1"/>
</dbReference>
<dbReference type="InterPro" id="IPR043502">
    <property type="entry name" value="DNA/RNA_pol_sf"/>
</dbReference>
<dbReference type="PANTHER" id="PTHR37984:SF5">
    <property type="entry name" value="PROTEIN NYNRIN-LIKE"/>
    <property type="match status" value="1"/>
</dbReference>
<dbReference type="InterPro" id="IPR041577">
    <property type="entry name" value="RT_RNaseH_2"/>
</dbReference>
<evidence type="ECO:0000256" key="3">
    <source>
        <dbReference type="ARBA" id="ARBA00022679"/>
    </source>
</evidence>
<keyword evidence="1 18" id="KW-0853">WD repeat</keyword>
<dbReference type="Pfam" id="PF00078">
    <property type="entry name" value="RVT_1"/>
    <property type="match status" value="1"/>
</dbReference>
<dbReference type="Proteomes" id="UP000383932">
    <property type="component" value="Unassembled WGS sequence"/>
</dbReference>
<dbReference type="GO" id="GO:0006508">
    <property type="term" value="P:proteolysis"/>
    <property type="evidence" value="ECO:0007669"/>
    <property type="project" value="UniProtKB-KW"/>
</dbReference>
<sequence>MVDISGITEQVETLIDSGSTCNFINITFVRNNKISLIELPREKAVRGINGKDLPTSIWYKCLLQFKVEGREFRQKFYTMPLGESKVILGMEWLRKAEPIILWNPLEIRWEMEEGKMGTLPVEISDFKDVFSEEVFKELPPHRRYDCQINLKEDHPLPKPAKIYPMSPQESKACQEYIKVELADGKIQRSSSPIAAPAFFVPKADRSLQLVIDYRKLNEATISDQFPIPRQDDLIEKVKEAKIFMKLDLCWGYNNIHVREGDKWKTAFRTKEGLYEYKVMPFGLKNGPATFQRFMNKLFEDLLDIYVVVYLDNILIFSKTREEHTEHLREVLEQLRGAHLFCKETKCHFFVEEVVYIGIVISPEGVSMEKDKIRAIQEWSKPKTVKEVQSFLGFANFYRRFVNNFSLLVKPLTRLTQKEEKWKWEEEEETAFRKIKEAISQDPVLRHPDEKKPYFLETDASGVAMGAILSQRQEDGYLHPIAYLSQSFNDAQCNYDTHDKELCTIITALEGWQYLLEGTEEPITIYTDHRNLEYWANSSKFNRRHARWYQTLASFNFVIIYRPGKMSNKPDLLSRRSDHVERLPPEQVMIPQERFVGFKSDVEEDDLEDIAEHQGEDPSLEEIITMVKKKSKLPLSIQKGYKDYEWEEGLLYYHGKIVVPDEQELRNRLLWKHHDHPLAGHQGHARTLEGLGRRFWWANMKAEVGRYVDMCPTCQHMKGQKIKTPLKAMDIPMGPWEDITYDMIHRVSSGDGWAVGTSEPVAGGLPKKLLQLPTIRLDRMAPNGGIFFGKTMEWDVADKRTMNIWAEEWGKVISEAQAEAKAALQFNCQEGEVSREFFLGEKVLLLSTNIRGERESKKLDDKRMGPFIVKTRISSHVYELDLPGSMKIYPVFHVSLLTAWKEDEKFKQKHYAPRLIMTEEGKEVQVVDQILDWWVDKEDNNQLHYQVWWEGEGEEGDTWERAEKMAELKPIMKKFLKENPEAPRPAGWGKTIKKGRQATLTDILGYHTPQTTSTSLLSTNLHSNHQPKNVPTIQANLHPHLLGKLHAQPERGSFEPKGLAEGGEGATGGEVPSCSDKEGPGILWRPAGEPPAPPEDGVHGVGRSPKEVATGVWMEDLWKTEQCTLVGPWEGASTWETNGEGMRDWALGEGRWIDTWGTDPKWEEWEDLKGTTEWRMEQWREAVVTCPREEYLLRQEEDLQTKICKLDEDRYRVMGWKYREGDEVPWRDVGKEGWTLDDLVDYLQWWEWEEEDQEERDREEEEKREKHKLLMVMEWAGEQEMELRHSGSDDRTIWVWDTHNGTLTTGPFHSHTDWVTSVAFSPNGAHIVSGSHDQTIRVWNVCNGTLIAGLFHGHTDSVTSVAFSPDRARIVSGSHDQTIQVWSSNPHKPYNLVASQNNSLHNHVHVSVPQLEYWVLDSDGWFLNVNSELLFWVPTEIQPQFPRLSNALTIGPTGATYIECYLLYLGMEWHKCFTG</sequence>
<dbReference type="PROSITE" id="PS00678">
    <property type="entry name" value="WD_REPEATS_1"/>
    <property type="match status" value="1"/>
</dbReference>
<evidence type="ECO:0000256" key="14">
    <source>
        <dbReference type="ARBA" id="ARBA00022932"/>
    </source>
</evidence>
<feature type="domain" description="Reverse transcriptase" evidence="21">
    <location>
        <begin position="181"/>
        <end position="360"/>
    </location>
</feature>
<dbReference type="Pfam" id="PF24626">
    <property type="entry name" value="SH3_Tf2-1"/>
    <property type="match status" value="1"/>
</dbReference>
<keyword evidence="11" id="KW-0460">Magnesium</keyword>
<feature type="repeat" description="WD" evidence="18">
    <location>
        <begin position="1307"/>
        <end position="1348"/>
    </location>
</feature>
<feature type="domain" description="Chromo" evidence="20">
    <location>
        <begin position="924"/>
        <end position="986"/>
    </location>
</feature>
<dbReference type="PROSITE" id="PS50013">
    <property type="entry name" value="CHROMO_2"/>
    <property type="match status" value="1"/>
</dbReference>
<dbReference type="InterPro" id="IPR000477">
    <property type="entry name" value="RT_dom"/>
</dbReference>
<dbReference type="Pfam" id="PF08284">
    <property type="entry name" value="RVP_2"/>
    <property type="match status" value="1"/>
</dbReference>
<keyword evidence="14" id="KW-0239">DNA-directed DNA polymerase</keyword>
<evidence type="ECO:0000256" key="6">
    <source>
        <dbReference type="ARBA" id="ARBA00022723"/>
    </source>
</evidence>
<feature type="region of interest" description="Disordered" evidence="19">
    <location>
        <begin position="1049"/>
        <end position="1103"/>
    </location>
</feature>
<organism evidence="22 23">
    <name type="scientific">Ceratobasidium theobromae</name>
    <dbReference type="NCBI Taxonomy" id="1582974"/>
    <lineage>
        <taxon>Eukaryota</taxon>
        <taxon>Fungi</taxon>
        <taxon>Dikarya</taxon>
        <taxon>Basidiomycota</taxon>
        <taxon>Agaricomycotina</taxon>
        <taxon>Agaricomycetes</taxon>
        <taxon>Cantharellales</taxon>
        <taxon>Ceratobasidiaceae</taxon>
        <taxon>Ceratobasidium</taxon>
    </lineage>
</organism>
<dbReference type="InterPro" id="IPR036322">
    <property type="entry name" value="WD40_repeat_dom_sf"/>
</dbReference>
<keyword evidence="12" id="KW-0229">DNA integration</keyword>
<dbReference type="CDD" id="cd01647">
    <property type="entry name" value="RT_LTR"/>
    <property type="match status" value="1"/>
</dbReference>
<reference evidence="22 23" key="1">
    <citation type="journal article" date="2019" name="Fungal Biol. Biotechnol.">
        <title>Draft genome sequence of fastidious pathogen Ceratobasidium theobromae, which causes vascular-streak dieback in Theobroma cacao.</title>
        <authorList>
            <person name="Ali S.S."/>
            <person name="Asman A."/>
            <person name="Shao J."/>
            <person name="Firmansyah A.P."/>
            <person name="Susilo A.W."/>
            <person name="Rosmana A."/>
            <person name="McMahon P."/>
            <person name="Junaid M."/>
            <person name="Guest D."/>
            <person name="Kheng T.Y."/>
            <person name="Meinhardt L.W."/>
            <person name="Bailey B.A."/>
        </authorList>
    </citation>
    <scope>NUCLEOTIDE SEQUENCE [LARGE SCALE GENOMIC DNA]</scope>
    <source>
        <strain evidence="22 23">CT2</strain>
    </source>
</reference>
<keyword evidence="8" id="KW-0064">Aspartyl protease</keyword>
<gene>
    <name evidence="22" type="ORF">CTheo_7448</name>
</gene>
<evidence type="ECO:0000256" key="18">
    <source>
        <dbReference type="PROSITE-ProRule" id="PRU00221"/>
    </source>
</evidence>
<dbReference type="EMBL" id="SSOP01000316">
    <property type="protein sequence ID" value="KAB5589112.1"/>
    <property type="molecule type" value="Genomic_DNA"/>
</dbReference>
<evidence type="ECO:0000313" key="23">
    <source>
        <dbReference type="Proteomes" id="UP000383932"/>
    </source>
</evidence>
<evidence type="ECO:0000256" key="4">
    <source>
        <dbReference type="ARBA" id="ARBA00022695"/>
    </source>
</evidence>
<accession>A0A5N5QBG9</accession>
<keyword evidence="2" id="KW-0645">Protease</keyword>
<evidence type="ECO:0000259" key="21">
    <source>
        <dbReference type="PROSITE" id="PS50878"/>
    </source>
</evidence>
<evidence type="ECO:0000313" key="22">
    <source>
        <dbReference type="EMBL" id="KAB5589112.1"/>
    </source>
</evidence>
<dbReference type="Pfam" id="PF00400">
    <property type="entry name" value="WD40"/>
    <property type="match status" value="2"/>
</dbReference>
<dbReference type="InterPro" id="IPR019775">
    <property type="entry name" value="WD40_repeat_CS"/>
</dbReference>
<dbReference type="PRINTS" id="PR00320">
    <property type="entry name" value="GPROTEINBRPT"/>
</dbReference>
<evidence type="ECO:0000256" key="11">
    <source>
        <dbReference type="ARBA" id="ARBA00022842"/>
    </source>
</evidence>
<dbReference type="GO" id="GO:0003887">
    <property type="term" value="F:DNA-directed DNA polymerase activity"/>
    <property type="evidence" value="ECO:0007669"/>
    <property type="project" value="UniProtKB-KW"/>
</dbReference>
<dbReference type="Gene3D" id="2.40.70.10">
    <property type="entry name" value="Acid Proteases"/>
    <property type="match status" value="1"/>
</dbReference>
<dbReference type="InterPro" id="IPR021109">
    <property type="entry name" value="Peptidase_aspartic_dom_sf"/>
</dbReference>
<dbReference type="GO" id="GO:0006338">
    <property type="term" value="P:chromatin remodeling"/>
    <property type="evidence" value="ECO:0007669"/>
    <property type="project" value="UniProtKB-ARBA"/>
</dbReference>
<dbReference type="GO" id="GO:0003964">
    <property type="term" value="F:RNA-directed DNA polymerase activity"/>
    <property type="evidence" value="ECO:0007669"/>
    <property type="project" value="UniProtKB-KW"/>
</dbReference>
<dbReference type="Gene3D" id="3.30.70.270">
    <property type="match status" value="2"/>
</dbReference>
<dbReference type="GO" id="GO:0004519">
    <property type="term" value="F:endonuclease activity"/>
    <property type="evidence" value="ECO:0007669"/>
    <property type="project" value="UniProtKB-KW"/>
</dbReference>
<dbReference type="SMART" id="SM00320">
    <property type="entry name" value="WD40"/>
    <property type="match status" value="2"/>
</dbReference>
<evidence type="ECO:0000256" key="9">
    <source>
        <dbReference type="ARBA" id="ARBA00022759"/>
    </source>
</evidence>
<dbReference type="PANTHER" id="PTHR37984">
    <property type="entry name" value="PROTEIN CBG26694"/>
    <property type="match status" value="1"/>
</dbReference>
<dbReference type="SUPFAM" id="SSF54160">
    <property type="entry name" value="Chromo domain-like"/>
    <property type="match status" value="1"/>
</dbReference>
<keyword evidence="17" id="KW-0511">Multifunctional enzyme</keyword>
<dbReference type="InterPro" id="IPR016197">
    <property type="entry name" value="Chromo-like_dom_sf"/>
</dbReference>
<dbReference type="Pfam" id="PF17919">
    <property type="entry name" value="RT_RNaseH_2"/>
    <property type="match status" value="1"/>
</dbReference>
<keyword evidence="5" id="KW-0540">Nuclease</keyword>
<dbReference type="Gene3D" id="2.40.50.40">
    <property type="match status" value="1"/>
</dbReference>
<protein>
    <submittedName>
        <fullName evidence="22">Retrotransposable element Tf2</fullName>
    </submittedName>
</protein>
<evidence type="ECO:0000256" key="2">
    <source>
        <dbReference type="ARBA" id="ARBA00022670"/>
    </source>
</evidence>
<dbReference type="PROSITE" id="PS50082">
    <property type="entry name" value="WD_REPEATS_2"/>
    <property type="match status" value="2"/>
</dbReference>
<keyword evidence="13" id="KW-0695">RNA-directed DNA polymerase</keyword>
<dbReference type="InterPro" id="IPR041588">
    <property type="entry name" value="Integrase_H2C2"/>
</dbReference>
<keyword evidence="3" id="KW-0808">Transferase</keyword>
<evidence type="ECO:0000259" key="20">
    <source>
        <dbReference type="PROSITE" id="PS50013"/>
    </source>
</evidence>
<evidence type="ECO:0000256" key="1">
    <source>
        <dbReference type="ARBA" id="ARBA00022574"/>
    </source>
</evidence>
<dbReference type="GO" id="GO:0003677">
    <property type="term" value="F:DNA binding"/>
    <property type="evidence" value="ECO:0007669"/>
    <property type="project" value="UniProtKB-KW"/>
</dbReference>
<dbReference type="InterPro" id="IPR050951">
    <property type="entry name" value="Retrovirus_Pol_polyprotein"/>
</dbReference>
<dbReference type="InterPro" id="IPR020472">
    <property type="entry name" value="WD40_PAC1"/>
</dbReference>
<evidence type="ECO:0000256" key="13">
    <source>
        <dbReference type="ARBA" id="ARBA00022918"/>
    </source>
</evidence>
<dbReference type="InterPro" id="IPR056924">
    <property type="entry name" value="SH3_Tf2-1"/>
</dbReference>
<dbReference type="InterPro" id="IPR043128">
    <property type="entry name" value="Rev_trsase/Diguanyl_cyclase"/>
</dbReference>
<keyword evidence="16" id="KW-0233">DNA recombination</keyword>
<dbReference type="GO" id="GO:0004190">
    <property type="term" value="F:aspartic-type endopeptidase activity"/>
    <property type="evidence" value="ECO:0007669"/>
    <property type="project" value="UniProtKB-KW"/>
</dbReference>
<dbReference type="GO" id="GO:0006310">
    <property type="term" value="P:DNA recombination"/>
    <property type="evidence" value="ECO:0007669"/>
    <property type="project" value="UniProtKB-KW"/>
</dbReference>
<evidence type="ECO:0000256" key="10">
    <source>
        <dbReference type="ARBA" id="ARBA00022801"/>
    </source>
</evidence>
<evidence type="ECO:0000256" key="17">
    <source>
        <dbReference type="ARBA" id="ARBA00023268"/>
    </source>
</evidence>
<evidence type="ECO:0000256" key="7">
    <source>
        <dbReference type="ARBA" id="ARBA00022737"/>
    </source>
</evidence>
<dbReference type="InterPro" id="IPR001680">
    <property type="entry name" value="WD40_rpt"/>
</dbReference>
<keyword evidence="4" id="KW-0548">Nucleotidyltransferase</keyword>